<name>A0A1H9LCT7_9BACI</name>
<dbReference type="Proteomes" id="UP000199687">
    <property type="component" value="Unassembled WGS sequence"/>
</dbReference>
<accession>A0A1H9LCT7</accession>
<dbReference type="RefSeq" id="WP_089738091.1">
    <property type="nucleotide sequence ID" value="NZ_FOGL01000001.1"/>
</dbReference>
<keyword evidence="2" id="KW-1185">Reference proteome</keyword>
<sequence>MFKTLTVSLLLSIVLIGCTSNNETVKGLPDDKELELENFRNVLYNEKHSNYVTDIEFSGRKEDWGYSQGFKRTGYFLDITIDSTEKLDTLSNEEKFHLLRSMIDDIKANDDYSYAGKSDIFKLGKITLETQGNSYSMDILDEWDEHKYSLVINDVEIYRTDEQNNKFIQETKKNEEEKRREDIYRFMENKYSEITNQGEEYVPEIHDPIIDKMASEEFGISESEANRIYLEQAIEN</sequence>
<protein>
    <recommendedName>
        <fullName evidence="3">Lipoprotein</fullName>
    </recommendedName>
</protein>
<dbReference type="EMBL" id="FOGL01000001">
    <property type="protein sequence ID" value="SER09302.1"/>
    <property type="molecule type" value="Genomic_DNA"/>
</dbReference>
<evidence type="ECO:0000313" key="1">
    <source>
        <dbReference type="EMBL" id="SER09302.1"/>
    </source>
</evidence>
<reference evidence="1 2" key="1">
    <citation type="submission" date="2016-10" db="EMBL/GenBank/DDBJ databases">
        <authorList>
            <person name="de Groot N.N."/>
        </authorList>
    </citation>
    <scope>NUCLEOTIDE SEQUENCE [LARGE SCALE GENOMIC DNA]</scope>
    <source>
        <strain evidence="1 2">CGMCC 1.7727</strain>
    </source>
</reference>
<proteinExistence type="predicted"/>
<evidence type="ECO:0000313" key="2">
    <source>
        <dbReference type="Proteomes" id="UP000199687"/>
    </source>
</evidence>
<evidence type="ECO:0008006" key="3">
    <source>
        <dbReference type="Google" id="ProtNLM"/>
    </source>
</evidence>
<dbReference type="AlphaFoldDB" id="A0A1H9LCT7"/>
<gene>
    <name evidence="1" type="ORF">SAMN04487944_101203</name>
</gene>
<dbReference type="OrthoDB" id="2969131at2"/>
<organism evidence="1 2">
    <name type="scientific">Gracilibacillus ureilyticus</name>
    <dbReference type="NCBI Taxonomy" id="531814"/>
    <lineage>
        <taxon>Bacteria</taxon>
        <taxon>Bacillati</taxon>
        <taxon>Bacillota</taxon>
        <taxon>Bacilli</taxon>
        <taxon>Bacillales</taxon>
        <taxon>Bacillaceae</taxon>
        <taxon>Gracilibacillus</taxon>
    </lineage>
</organism>
<dbReference type="PROSITE" id="PS51257">
    <property type="entry name" value="PROKAR_LIPOPROTEIN"/>
    <property type="match status" value="1"/>
</dbReference>